<evidence type="ECO:0000313" key="1">
    <source>
        <dbReference type="EMBL" id="KKN06537.1"/>
    </source>
</evidence>
<accession>A0A0F9N424</accession>
<sequence>MKRTPLGIFQDDADGIYYGLQSEFSTRENFIQGIEYVQGDKFPVDEVTEVYARFCVAQCPWHEYSAYDGFWHIEREPGRGRTKAWRMFSDP</sequence>
<gene>
    <name evidence="1" type="ORF">LCGC14_1076210</name>
</gene>
<protein>
    <submittedName>
        <fullName evidence="1">Uncharacterized protein</fullName>
    </submittedName>
</protein>
<name>A0A0F9N424_9ZZZZ</name>
<organism evidence="1">
    <name type="scientific">marine sediment metagenome</name>
    <dbReference type="NCBI Taxonomy" id="412755"/>
    <lineage>
        <taxon>unclassified sequences</taxon>
        <taxon>metagenomes</taxon>
        <taxon>ecological metagenomes</taxon>
    </lineage>
</organism>
<comment type="caution">
    <text evidence="1">The sequence shown here is derived from an EMBL/GenBank/DDBJ whole genome shotgun (WGS) entry which is preliminary data.</text>
</comment>
<reference evidence="1" key="1">
    <citation type="journal article" date="2015" name="Nature">
        <title>Complex archaea that bridge the gap between prokaryotes and eukaryotes.</title>
        <authorList>
            <person name="Spang A."/>
            <person name="Saw J.H."/>
            <person name="Jorgensen S.L."/>
            <person name="Zaremba-Niedzwiedzka K."/>
            <person name="Martijn J."/>
            <person name="Lind A.E."/>
            <person name="van Eijk R."/>
            <person name="Schleper C."/>
            <person name="Guy L."/>
            <person name="Ettema T.J."/>
        </authorList>
    </citation>
    <scope>NUCLEOTIDE SEQUENCE</scope>
</reference>
<dbReference type="AlphaFoldDB" id="A0A0F9N424"/>
<proteinExistence type="predicted"/>
<dbReference type="EMBL" id="LAZR01004678">
    <property type="protein sequence ID" value="KKN06537.1"/>
    <property type="molecule type" value="Genomic_DNA"/>
</dbReference>